<accession>A0A4S3PNB4</accession>
<sequence length="88" mass="10709">MKFIASHSYIVIQRKIEWNEQKFIETHHQLRLFEDRILSSTNEFQLEHVYDVSFRTSFLYLHTNQGVFSYHTKEDPIEFIQAFKGLKQ</sequence>
<reference evidence="1 2" key="1">
    <citation type="journal article" date="2019" name="Indoor Air">
        <title>Impacts of indoor surface finishes on bacterial viability.</title>
        <authorList>
            <person name="Hu J."/>
            <person name="Maamar S.B."/>
            <person name="Glawe A.J."/>
            <person name="Gottel N."/>
            <person name="Gilbert J.A."/>
            <person name="Hartmann E.M."/>
        </authorList>
    </citation>
    <scope>NUCLEOTIDE SEQUENCE [LARGE SCALE GENOMIC DNA]</scope>
    <source>
        <strain evidence="1 2">AF060A6</strain>
    </source>
</reference>
<keyword evidence="2" id="KW-1185">Reference proteome</keyword>
<proteinExistence type="predicted"/>
<protein>
    <recommendedName>
        <fullName evidence="3">YokE-like PH domain-containing protein</fullName>
    </recommendedName>
</protein>
<organism evidence="1 2">
    <name type="scientific">Bacillus timonensis</name>
    <dbReference type="NCBI Taxonomy" id="1033734"/>
    <lineage>
        <taxon>Bacteria</taxon>
        <taxon>Bacillati</taxon>
        <taxon>Bacillota</taxon>
        <taxon>Bacilli</taxon>
        <taxon>Bacillales</taxon>
        <taxon>Bacillaceae</taxon>
        <taxon>Bacillus</taxon>
    </lineage>
</organism>
<evidence type="ECO:0008006" key="3">
    <source>
        <dbReference type="Google" id="ProtNLM"/>
    </source>
</evidence>
<dbReference type="OrthoDB" id="2691759at2"/>
<comment type="caution">
    <text evidence="1">The sequence shown here is derived from an EMBL/GenBank/DDBJ whole genome shotgun (WGS) entry which is preliminary data.</text>
</comment>
<dbReference type="AlphaFoldDB" id="A0A4S3PNB4"/>
<name>A0A4S3PNB4_9BACI</name>
<gene>
    <name evidence="1" type="ORF">E1I69_16230</name>
</gene>
<evidence type="ECO:0000313" key="2">
    <source>
        <dbReference type="Proteomes" id="UP000306477"/>
    </source>
</evidence>
<dbReference type="Proteomes" id="UP000306477">
    <property type="component" value="Unassembled WGS sequence"/>
</dbReference>
<dbReference type="EMBL" id="SLUB01000034">
    <property type="protein sequence ID" value="THE11061.1"/>
    <property type="molecule type" value="Genomic_DNA"/>
</dbReference>
<dbReference type="STRING" id="1033734.GCA_000285535_01388"/>
<dbReference type="RefSeq" id="WP_136380619.1">
    <property type="nucleotide sequence ID" value="NZ_SLUB01000034.1"/>
</dbReference>
<evidence type="ECO:0000313" key="1">
    <source>
        <dbReference type="EMBL" id="THE11061.1"/>
    </source>
</evidence>